<keyword evidence="1" id="KW-0812">Transmembrane</keyword>
<organism evidence="2 3">
    <name type="scientific">Phormidium pseudopriestleyi FRX01</name>
    <dbReference type="NCBI Taxonomy" id="1759528"/>
    <lineage>
        <taxon>Bacteria</taxon>
        <taxon>Bacillati</taxon>
        <taxon>Cyanobacteriota</taxon>
        <taxon>Cyanophyceae</taxon>
        <taxon>Oscillatoriophycideae</taxon>
        <taxon>Oscillatoriales</taxon>
        <taxon>Oscillatoriaceae</taxon>
        <taxon>Phormidium</taxon>
    </lineage>
</organism>
<dbReference type="EMBL" id="JAFLQW010000610">
    <property type="protein sequence ID" value="MBO0351947.1"/>
    <property type="molecule type" value="Genomic_DNA"/>
</dbReference>
<gene>
    <name evidence="2" type="ORF">J0895_23255</name>
</gene>
<dbReference type="Proteomes" id="UP000664844">
    <property type="component" value="Unassembled WGS sequence"/>
</dbReference>
<comment type="caution">
    <text evidence="2">The sequence shown here is derived from an EMBL/GenBank/DDBJ whole genome shotgun (WGS) entry which is preliminary data.</text>
</comment>
<evidence type="ECO:0000313" key="3">
    <source>
        <dbReference type="Proteomes" id="UP000664844"/>
    </source>
</evidence>
<keyword evidence="1" id="KW-1133">Transmembrane helix</keyword>
<proteinExistence type="predicted"/>
<keyword evidence="3" id="KW-1185">Reference proteome</keyword>
<evidence type="ECO:0000256" key="1">
    <source>
        <dbReference type="SAM" id="Phobius"/>
    </source>
</evidence>
<evidence type="ECO:0000313" key="2">
    <source>
        <dbReference type="EMBL" id="MBO0351947.1"/>
    </source>
</evidence>
<reference evidence="2 3" key="1">
    <citation type="submission" date="2021-03" db="EMBL/GenBank/DDBJ databases">
        <title>Metabolic Capacity of the Antarctic Cyanobacterium Phormidium pseudopriestleyi that Sustains Oxygenic Photosynthesis in the Presence of Hydrogen Sulfide.</title>
        <authorList>
            <person name="Lumian J.E."/>
            <person name="Jungblut A.D."/>
            <person name="Dillon M.L."/>
            <person name="Hawes I."/>
            <person name="Doran P.T."/>
            <person name="Mackey T.J."/>
            <person name="Dick G.J."/>
            <person name="Grettenberger C.L."/>
            <person name="Sumner D.Y."/>
        </authorList>
    </citation>
    <scope>NUCLEOTIDE SEQUENCE [LARGE SCALE GENOMIC DNA]</scope>
    <source>
        <strain evidence="2 3">FRX01</strain>
    </source>
</reference>
<sequence>MNTDNFTTLRLYLIRHKMQVNKSHQSVVLEKEAAKKLKFGKNSGFKTELRRRVDEFFQNPDRQARDCLQMYAKTIILLFSFFGLYSLLVLVAQTWWQVIPLC</sequence>
<evidence type="ECO:0008006" key="4">
    <source>
        <dbReference type="Google" id="ProtNLM"/>
    </source>
</evidence>
<accession>A0ABS3FYM9</accession>
<keyword evidence="1" id="KW-0472">Membrane</keyword>
<name>A0ABS3FYM9_9CYAN</name>
<feature type="transmembrane region" description="Helical" evidence="1">
    <location>
        <begin position="75"/>
        <end position="96"/>
    </location>
</feature>
<protein>
    <recommendedName>
        <fullName evidence="4">SAP domain-containing protein</fullName>
    </recommendedName>
</protein>
<feature type="non-terminal residue" evidence="2">
    <location>
        <position position="102"/>
    </location>
</feature>